<dbReference type="InParanoid" id="T1FGH9"/>
<feature type="compositionally biased region" description="Polar residues" evidence="1">
    <location>
        <begin position="711"/>
        <end position="723"/>
    </location>
</feature>
<evidence type="ECO:0000256" key="1">
    <source>
        <dbReference type="SAM" id="MobiDB-lite"/>
    </source>
</evidence>
<organism evidence="4 5">
    <name type="scientific">Helobdella robusta</name>
    <name type="common">Californian leech</name>
    <dbReference type="NCBI Taxonomy" id="6412"/>
    <lineage>
        <taxon>Eukaryota</taxon>
        <taxon>Metazoa</taxon>
        <taxon>Spiralia</taxon>
        <taxon>Lophotrochozoa</taxon>
        <taxon>Annelida</taxon>
        <taxon>Clitellata</taxon>
        <taxon>Hirudinea</taxon>
        <taxon>Rhynchobdellida</taxon>
        <taxon>Glossiphoniidae</taxon>
        <taxon>Helobdella</taxon>
    </lineage>
</organism>
<feature type="region of interest" description="Disordered" evidence="1">
    <location>
        <begin position="536"/>
        <end position="558"/>
    </location>
</feature>
<dbReference type="RefSeq" id="XP_009028508.1">
    <property type="nucleotide sequence ID" value="XM_009030260.1"/>
</dbReference>
<name>T1FGH9_HELRO</name>
<reference evidence="5" key="1">
    <citation type="submission" date="2012-12" db="EMBL/GenBank/DDBJ databases">
        <authorList>
            <person name="Hellsten U."/>
            <person name="Grimwood J."/>
            <person name="Chapman J.A."/>
            <person name="Shapiro H."/>
            <person name="Aerts A."/>
            <person name="Otillar R.P."/>
            <person name="Terry A.Y."/>
            <person name="Boore J.L."/>
            <person name="Simakov O."/>
            <person name="Marletaz F."/>
            <person name="Cho S.-J."/>
            <person name="Edsinger-Gonzales E."/>
            <person name="Havlak P."/>
            <person name="Kuo D.-H."/>
            <person name="Larsson T."/>
            <person name="Lv J."/>
            <person name="Arendt D."/>
            <person name="Savage R."/>
            <person name="Osoegawa K."/>
            <person name="de Jong P."/>
            <person name="Lindberg D.R."/>
            <person name="Seaver E.C."/>
            <person name="Weisblat D.A."/>
            <person name="Putnam N.H."/>
            <person name="Grigoriev I.V."/>
            <person name="Rokhsar D.S."/>
        </authorList>
    </citation>
    <scope>NUCLEOTIDE SEQUENCE</scope>
</reference>
<keyword evidence="2" id="KW-1133">Transmembrane helix</keyword>
<dbReference type="EMBL" id="AMQM01007425">
    <property type="status" value="NOT_ANNOTATED_CDS"/>
    <property type="molecule type" value="Genomic_DNA"/>
</dbReference>
<dbReference type="AlphaFoldDB" id="T1FGH9"/>
<reference evidence="4" key="3">
    <citation type="submission" date="2015-06" db="UniProtKB">
        <authorList>
            <consortium name="EnsemblMetazoa"/>
        </authorList>
    </citation>
    <scope>IDENTIFICATION</scope>
</reference>
<feature type="region of interest" description="Disordered" evidence="1">
    <location>
        <begin position="686"/>
        <end position="723"/>
    </location>
</feature>
<evidence type="ECO:0000313" key="3">
    <source>
        <dbReference type="EMBL" id="ESN93445.1"/>
    </source>
</evidence>
<evidence type="ECO:0000256" key="2">
    <source>
        <dbReference type="SAM" id="Phobius"/>
    </source>
</evidence>
<protein>
    <submittedName>
        <fullName evidence="3 4">Uncharacterized protein</fullName>
    </submittedName>
</protein>
<keyword evidence="2" id="KW-0812">Transmembrane</keyword>
<sequence>MNGDEDEKNDDDDDKNDDVRHQCNIDNKINIFIDSGLFDDDVNDDVNKNVIEVSKISRKKSVNVTFADDENCRTSSEGLHPGSATTSSSTLLQVSSPTFAASVATEHQARKGFQPLPSSFSSSNVTSSYDGDTNNFDDNNNYYGKNVNSNNGDGDHYDDRNIDTNKLNTNYQKFNNLLTATIAKAATSTLTTATTTTSTSLLNNNYIRNSARKRLSMSRRSIIAASRKASRVNVVPTTLNVAATMPVMLKNVGEMLATLDEDVPEMLPSTQLHNKNEETIILSQTAALTFFSTFHQHQQQQMLMLKRRQSCKKQTWKTKMLTEEQRKKLNKIVLTLQDRQQIERLPKRANNSARSHRNCNRSSTTTSASTIKNKLDFKTWSKEMQKRRLTQQIKNNNDSSKGETNDNFNKCKIDNNQNLNILSFNNRETSHLSSKEKFEVSLTTRMVLRNVFQALRSGLHRSVIVANVLNCLLLVSGVLLLLSVIISVIYASFSSEQILMHYYLKFQVLDGSFQEQTSSDNQTIYSSPPFNDHSSTDQFNSFYQKNNNSNNSKATNNFKKNIYHQNSFKEHKNRVNDDENDYDEKLKNAHNVYGKYKILNNKTEIINNISEKINIVRHTSNRNFVKSCNNNNTTSNKSNKPFSHNIMQLANNSQSNRKVSEKKKSKNELSNGNGLFSISSQHIISNDVSPTNEKKKSNRLAEANQHERVKFTNSTLKSLSSSENVRRSNQLGCMYVPVFFPGYTLKLKLLCKNNL</sequence>
<gene>
    <name evidence="4" type="primary">20207928</name>
    <name evidence="3" type="ORF">HELRODRAFT_180984</name>
</gene>
<keyword evidence="5" id="KW-1185">Reference proteome</keyword>
<dbReference type="GeneID" id="20207928"/>
<dbReference type="CTD" id="20207928"/>
<dbReference type="Proteomes" id="UP000015101">
    <property type="component" value="Unassembled WGS sequence"/>
</dbReference>
<dbReference type="EMBL" id="KB097612">
    <property type="protein sequence ID" value="ESN93445.1"/>
    <property type="molecule type" value="Genomic_DNA"/>
</dbReference>
<keyword evidence="2" id="KW-0472">Membrane</keyword>
<evidence type="ECO:0000313" key="5">
    <source>
        <dbReference type="Proteomes" id="UP000015101"/>
    </source>
</evidence>
<dbReference type="HOGENOM" id="CLU_368922_0_0_1"/>
<feature type="compositionally biased region" description="Low complexity" evidence="1">
    <location>
        <begin position="539"/>
        <end position="558"/>
    </location>
</feature>
<evidence type="ECO:0000313" key="4">
    <source>
        <dbReference type="EnsemblMetazoa" id="HelroP180984"/>
    </source>
</evidence>
<feature type="transmembrane region" description="Helical" evidence="2">
    <location>
        <begin position="472"/>
        <end position="493"/>
    </location>
</feature>
<proteinExistence type="predicted"/>
<feature type="region of interest" description="Disordered" evidence="1">
    <location>
        <begin position="348"/>
        <end position="368"/>
    </location>
</feature>
<dbReference type="KEGG" id="hro:HELRODRAFT_180984"/>
<feature type="region of interest" description="Disordered" evidence="1">
    <location>
        <begin position="652"/>
        <end position="674"/>
    </location>
</feature>
<reference evidence="3 5" key="2">
    <citation type="journal article" date="2013" name="Nature">
        <title>Insights into bilaterian evolution from three spiralian genomes.</title>
        <authorList>
            <person name="Simakov O."/>
            <person name="Marletaz F."/>
            <person name="Cho S.J."/>
            <person name="Edsinger-Gonzales E."/>
            <person name="Havlak P."/>
            <person name="Hellsten U."/>
            <person name="Kuo D.H."/>
            <person name="Larsson T."/>
            <person name="Lv J."/>
            <person name="Arendt D."/>
            <person name="Savage R."/>
            <person name="Osoegawa K."/>
            <person name="de Jong P."/>
            <person name="Grimwood J."/>
            <person name="Chapman J.A."/>
            <person name="Shapiro H."/>
            <person name="Aerts A."/>
            <person name="Otillar R.P."/>
            <person name="Terry A.Y."/>
            <person name="Boore J.L."/>
            <person name="Grigoriev I.V."/>
            <person name="Lindberg D.R."/>
            <person name="Seaver E.C."/>
            <person name="Weisblat D.A."/>
            <person name="Putnam N.H."/>
            <person name="Rokhsar D.S."/>
        </authorList>
    </citation>
    <scope>NUCLEOTIDE SEQUENCE</scope>
</reference>
<accession>T1FGH9</accession>
<dbReference type="EnsemblMetazoa" id="HelroT180984">
    <property type="protein sequence ID" value="HelroP180984"/>
    <property type="gene ID" value="HelroG180984"/>
</dbReference>